<dbReference type="EMBL" id="VSSQ01001501">
    <property type="protein sequence ID" value="MPM08877.1"/>
    <property type="molecule type" value="Genomic_DNA"/>
</dbReference>
<evidence type="ECO:0000256" key="6">
    <source>
        <dbReference type="SAM" id="Phobius"/>
    </source>
</evidence>
<feature type="transmembrane region" description="Helical" evidence="6">
    <location>
        <begin position="163"/>
        <end position="182"/>
    </location>
</feature>
<feature type="transmembrane region" description="Helical" evidence="6">
    <location>
        <begin position="135"/>
        <end position="154"/>
    </location>
</feature>
<dbReference type="InterPro" id="IPR001046">
    <property type="entry name" value="NRAMP_fam"/>
</dbReference>
<dbReference type="PANTHER" id="PTHR11706">
    <property type="entry name" value="SOLUTE CARRIER PROTEIN FAMILY 11 MEMBER"/>
    <property type="match status" value="1"/>
</dbReference>
<feature type="transmembrane region" description="Helical" evidence="6">
    <location>
        <begin position="403"/>
        <end position="423"/>
    </location>
</feature>
<gene>
    <name evidence="7" type="primary">mntH_9</name>
    <name evidence="7" type="ORF">SDC9_55193</name>
</gene>
<evidence type="ECO:0000256" key="4">
    <source>
        <dbReference type="ARBA" id="ARBA00022989"/>
    </source>
</evidence>
<feature type="transmembrane region" description="Helical" evidence="6">
    <location>
        <begin position="202"/>
        <end position="221"/>
    </location>
</feature>
<keyword evidence="2" id="KW-0813">Transport</keyword>
<feature type="transmembrane region" description="Helical" evidence="6">
    <location>
        <begin position="363"/>
        <end position="383"/>
    </location>
</feature>
<dbReference type="AlphaFoldDB" id="A0A644WYT9"/>
<dbReference type="GO" id="GO:0005384">
    <property type="term" value="F:manganese ion transmembrane transporter activity"/>
    <property type="evidence" value="ECO:0007669"/>
    <property type="project" value="TreeGrafter"/>
</dbReference>
<accession>A0A644WYT9</accession>
<evidence type="ECO:0000256" key="3">
    <source>
        <dbReference type="ARBA" id="ARBA00022692"/>
    </source>
</evidence>
<dbReference type="NCBIfam" id="NF037982">
    <property type="entry name" value="Nramp_1"/>
    <property type="match status" value="1"/>
</dbReference>
<feature type="transmembrane region" description="Helical" evidence="6">
    <location>
        <begin position="106"/>
        <end position="129"/>
    </location>
</feature>
<dbReference type="PANTHER" id="PTHR11706:SF33">
    <property type="entry name" value="NATURAL RESISTANCE-ASSOCIATED MACROPHAGE PROTEIN 2"/>
    <property type="match status" value="1"/>
</dbReference>
<name>A0A644WYT9_9ZZZZ</name>
<dbReference type="GO" id="GO:0015086">
    <property type="term" value="F:cadmium ion transmembrane transporter activity"/>
    <property type="evidence" value="ECO:0007669"/>
    <property type="project" value="TreeGrafter"/>
</dbReference>
<keyword evidence="4 6" id="KW-1133">Transmembrane helix</keyword>
<feature type="transmembrane region" description="Helical" evidence="6">
    <location>
        <begin position="56"/>
        <end position="75"/>
    </location>
</feature>
<dbReference type="Pfam" id="PF01566">
    <property type="entry name" value="Nramp"/>
    <property type="match status" value="1"/>
</dbReference>
<comment type="caution">
    <text evidence="7">The sequence shown here is derived from an EMBL/GenBank/DDBJ whole genome shotgun (WGS) entry which is preliminary data.</text>
</comment>
<reference evidence="7" key="1">
    <citation type="submission" date="2019-08" db="EMBL/GenBank/DDBJ databases">
        <authorList>
            <person name="Kucharzyk K."/>
            <person name="Murdoch R.W."/>
            <person name="Higgins S."/>
            <person name="Loffler F."/>
        </authorList>
    </citation>
    <scope>NUCLEOTIDE SEQUENCE</scope>
</reference>
<sequence length="425" mass="47024">MNKDYFMNLIKRFFKHDYKAIQSNFEIFKYIGPGLLVTVGFIDPGNWASNIAAGSIYGYSLLWVITLSTIMLIILQHNAAHLGIVTGKCLSEAATEYLPKKVHRPILVSAMVASASTSLAEILGGAIALKMLFNIPVVFGAVIIFFTSLLLLFTNSYSKIEKWIIAFVSIIGLSFLYELSLVNVEWPEAIKSWIVPSIPDGSMLFIMSILGAVVMPHNLFLHSEVIQSRQWNLQDEKVIKRQLKFEFIETLFSMGIGWAINSAMIILAATVFYKNHISVTELEQAKDMLIPLLGSSASNIFAVALLFASVSSTITSAIAGGSIYAGIFNESYNIKDPHTKVGVLISFLSALLVIFFIKNPFMGLIYSQTLLSIQLPITIILLISLTSSKKIMGKYANTKFQKILLWTIATIIIALNIILFSGIQI</sequence>
<evidence type="ECO:0000313" key="7">
    <source>
        <dbReference type="EMBL" id="MPM08877.1"/>
    </source>
</evidence>
<dbReference type="PRINTS" id="PR00447">
    <property type="entry name" value="NATRESASSCMP"/>
</dbReference>
<comment type="subcellular location">
    <subcellularLocation>
        <location evidence="1">Membrane</location>
        <topology evidence="1">Multi-pass membrane protein</topology>
    </subcellularLocation>
</comment>
<evidence type="ECO:0000256" key="5">
    <source>
        <dbReference type="ARBA" id="ARBA00023136"/>
    </source>
</evidence>
<dbReference type="GO" id="GO:0034755">
    <property type="term" value="P:iron ion transmembrane transport"/>
    <property type="evidence" value="ECO:0007669"/>
    <property type="project" value="TreeGrafter"/>
</dbReference>
<dbReference type="GO" id="GO:0005886">
    <property type="term" value="C:plasma membrane"/>
    <property type="evidence" value="ECO:0007669"/>
    <property type="project" value="TreeGrafter"/>
</dbReference>
<organism evidence="7">
    <name type="scientific">bioreactor metagenome</name>
    <dbReference type="NCBI Taxonomy" id="1076179"/>
    <lineage>
        <taxon>unclassified sequences</taxon>
        <taxon>metagenomes</taxon>
        <taxon>ecological metagenomes</taxon>
    </lineage>
</organism>
<evidence type="ECO:0000256" key="2">
    <source>
        <dbReference type="ARBA" id="ARBA00022448"/>
    </source>
</evidence>
<feature type="transmembrane region" description="Helical" evidence="6">
    <location>
        <begin position="339"/>
        <end position="357"/>
    </location>
</feature>
<evidence type="ECO:0000256" key="1">
    <source>
        <dbReference type="ARBA" id="ARBA00004141"/>
    </source>
</evidence>
<keyword evidence="5 6" id="KW-0472">Membrane</keyword>
<feature type="transmembrane region" description="Helical" evidence="6">
    <location>
        <begin position="250"/>
        <end position="273"/>
    </location>
</feature>
<keyword evidence="3 6" id="KW-0812">Transmembrane</keyword>
<protein>
    <submittedName>
        <fullName evidence="7">Divalent metal cation transporter MntH</fullName>
    </submittedName>
</protein>
<proteinExistence type="predicted"/>